<evidence type="ECO:0000313" key="4">
    <source>
        <dbReference type="RefSeq" id="XP_027359306.1"/>
    </source>
</evidence>
<dbReference type="RefSeq" id="XP_027359306.1">
    <property type="nucleotide sequence ID" value="XM_027503505.1"/>
</dbReference>
<reference evidence="4" key="2">
    <citation type="submission" date="2025-08" db="UniProtKB">
        <authorList>
            <consortium name="RefSeq"/>
        </authorList>
    </citation>
    <scope>IDENTIFICATION</scope>
    <source>
        <tissue evidence="4">Young leaves</tissue>
    </source>
</reference>
<dbReference type="PANTHER" id="PTHR34778:SF6">
    <property type="entry name" value="SHUGOSHIN C-TERMINAL DOMAIN-CONTAINING PROTEIN"/>
    <property type="match status" value="1"/>
</dbReference>
<protein>
    <submittedName>
        <fullName evidence="4">Uncharacterized protein LOC113867975</fullName>
    </submittedName>
</protein>
<dbReference type="PANTHER" id="PTHR34778">
    <property type="entry name" value="OS02G0580700 PROTEIN"/>
    <property type="match status" value="1"/>
</dbReference>
<gene>
    <name evidence="4" type="primary">LOC113867975</name>
</gene>
<feature type="compositionally biased region" description="Basic and acidic residues" evidence="2">
    <location>
        <begin position="374"/>
        <end position="388"/>
    </location>
</feature>
<evidence type="ECO:0000313" key="3">
    <source>
        <dbReference type="Proteomes" id="UP000694853"/>
    </source>
</evidence>
<reference evidence="3" key="1">
    <citation type="journal article" date="2019" name="Toxins">
        <title>Detection of Abrin-Like and Prepropulchellin-Like Toxin Genes and Transcripts Using Whole Genome Sequencing and Full-Length Transcript Sequencing of Abrus precatorius.</title>
        <authorList>
            <person name="Hovde B.T."/>
            <person name="Daligault H.E."/>
            <person name="Hanschen E.R."/>
            <person name="Kunde Y.A."/>
            <person name="Johnson M.B."/>
            <person name="Starkenburg S.R."/>
            <person name="Johnson S.L."/>
        </authorList>
    </citation>
    <scope>NUCLEOTIDE SEQUENCE [LARGE SCALE GENOMIC DNA]</scope>
</reference>
<accession>A0A8B8LSF0</accession>
<keyword evidence="3" id="KW-1185">Reference proteome</keyword>
<dbReference type="KEGG" id="aprc:113867975"/>
<sequence>MASSKQQDKIEELEAQLNEAEDVITDLRAELKHVRLELDKTRNSKVHPLNGQTVKHVASFQESAKPETSGLSSNKELECMESFDVKNKLLAVNVLDDKCCNSKDQTEQLGISNLEDYYGHDSDFTSIIMRTKEAELCRNGFTQRIRALEGNLLDEKLLKQDVHNQHSGKTLGLIAKDSDGQVAKFSALTEKTEIKKCVKRHKIPKQKVFSHYRSFFHSCKMHVKENCKSNKGACSLLPSIKPSAISKWKRRNRRQRHLGMKSSVLRSCKLSFILTGVTESVQAVIKFELVEKAIEKDNELLNLESAVQNLTGSGSNMKVEVIDVPSTNTDLEDIKAFEENDGSPGQVGDSRILKYTFQRKRKKESLGNTDQNIDSEKSTAKRRVEEKQNGASVPRNLA</sequence>
<dbReference type="GeneID" id="113867975"/>
<dbReference type="AlphaFoldDB" id="A0A8B8LSF0"/>
<evidence type="ECO:0000256" key="2">
    <source>
        <dbReference type="SAM" id="MobiDB-lite"/>
    </source>
</evidence>
<evidence type="ECO:0000256" key="1">
    <source>
        <dbReference type="SAM" id="Coils"/>
    </source>
</evidence>
<keyword evidence="1" id="KW-0175">Coiled coil</keyword>
<feature type="region of interest" description="Disordered" evidence="2">
    <location>
        <begin position="361"/>
        <end position="398"/>
    </location>
</feature>
<name>A0A8B8LSF0_ABRPR</name>
<feature type="coiled-coil region" evidence="1">
    <location>
        <begin position="3"/>
        <end position="44"/>
    </location>
</feature>
<proteinExistence type="predicted"/>
<organism evidence="3 4">
    <name type="scientific">Abrus precatorius</name>
    <name type="common">Indian licorice</name>
    <name type="synonym">Glycine abrus</name>
    <dbReference type="NCBI Taxonomy" id="3816"/>
    <lineage>
        <taxon>Eukaryota</taxon>
        <taxon>Viridiplantae</taxon>
        <taxon>Streptophyta</taxon>
        <taxon>Embryophyta</taxon>
        <taxon>Tracheophyta</taxon>
        <taxon>Spermatophyta</taxon>
        <taxon>Magnoliopsida</taxon>
        <taxon>eudicotyledons</taxon>
        <taxon>Gunneridae</taxon>
        <taxon>Pentapetalae</taxon>
        <taxon>rosids</taxon>
        <taxon>fabids</taxon>
        <taxon>Fabales</taxon>
        <taxon>Fabaceae</taxon>
        <taxon>Papilionoideae</taxon>
        <taxon>50 kb inversion clade</taxon>
        <taxon>NPAAA clade</taxon>
        <taxon>indigoferoid/millettioid clade</taxon>
        <taxon>Abreae</taxon>
        <taxon>Abrus</taxon>
    </lineage>
</organism>
<dbReference type="OrthoDB" id="657513at2759"/>
<dbReference type="Proteomes" id="UP000694853">
    <property type="component" value="Unplaced"/>
</dbReference>